<dbReference type="Pfam" id="PF00989">
    <property type="entry name" value="PAS"/>
    <property type="match status" value="1"/>
</dbReference>
<dbReference type="Pfam" id="PF02518">
    <property type="entry name" value="HATPase_c"/>
    <property type="match status" value="1"/>
</dbReference>
<dbReference type="AlphaFoldDB" id="A0A2S0VWB7"/>
<keyword evidence="4" id="KW-0808">Transferase</keyword>
<comment type="catalytic activity">
    <reaction evidence="1">
        <text>ATP + protein L-histidine = ADP + protein N-phospho-L-histidine.</text>
        <dbReference type="EC" id="2.7.13.3"/>
    </reaction>
</comment>
<keyword evidence="10" id="KW-0472">Membrane</keyword>
<dbReference type="InterPro" id="IPR004358">
    <property type="entry name" value="Sig_transdc_His_kin-like_C"/>
</dbReference>
<dbReference type="InterPro" id="IPR035965">
    <property type="entry name" value="PAS-like_dom_sf"/>
</dbReference>
<dbReference type="InterPro" id="IPR003594">
    <property type="entry name" value="HATPase_dom"/>
</dbReference>
<evidence type="ECO:0000256" key="10">
    <source>
        <dbReference type="SAM" id="Phobius"/>
    </source>
</evidence>
<keyword evidence="5" id="KW-0547">Nucleotide-binding</keyword>
<feature type="transmembrane region" description="Helical" evidence="10">
    <location>
        <begin position="39"/>
        <end position="59"/>
    </location>
</feature>
<dbReference type="InterPro" id="IPR036097">
    <property type="entry name" value="HisK_dim/P_sf"/>
</dbReference>
<dbReference type="GO" id="GO:0000155">
    <property type="term" value="F:phosphorelay sensor kinase activity"/>
    <property type="evidence" value="ECO:0007669"/>
    <property type="project" value="InterPro"/>
</dbReference>
<dbReference type="CDD" id="cd00082">
    <property type="entry name" value="HisKA"/>
    <property type="match status" value="1"/>
</dbReference>
<dbReference type="InterPro" id="IPR036890">
    <property type="entry name" value="HATPase_C_sf"/>
</dbReference>
<evidence type="ECO:0000256" key="5">
    <source>
        <dbReference type="ARBA" id="ARBA00022741"/>
    </source>
</evidence>
<dbReference type="InterPro" id="IPR003661">
    <property type="entry name" value="HisK_dim/P_dom"/>
</dbReference>
<name>A0A2S0VWB7_9ALTE</name>
<evidence type="ECO:0000256" key="2">
    <source>
        <dbReference type="ARBA" id="ARBA00012438"/>
    </source>
</evidence>
<dbReference type="OrthoDB" id="9806130at2"/>
<evidence type="ECO:0000313" key="14">
    <source>
        <dbReference type="Proteomes" id="UP000244441"/>
    </source>
</evidence>
<keyword evidence="6" id="KW-0418">Kinase</keyword>
<dbReference type="SUPFAM" id="SSF47384">
    <property type="entry name" value="Homodimeric domain of signal transducing histidine kinase"/>
    <property type="match status" value="1"/>
</dbReference>
<dbReference type="SMART" id="SM00387">
    <property type="entry name" value="HATPase_c"/>
    <property type="match status" value="1"/>
</dbReference>
<dbReference type="RefSeq" id="WP_108604540.1">
    <property type="nucleotide sequence ID" value="NZ_CP026604.1"/>
</dbReference>
<dbReference type="PROSITE" id="PS50109">
    <property type="entry name" value="HIS_KIN"/>
    <property type="match status" value="1"/>
</dbReference>
<keyword evidence="14" id="KW-1185">Reference proteome</keyword>
<dbReference type="SMART" id="SM00091">
    <property type="entry name" value="PAS"/>
    <property type="match status" value="1"/>
</dbReference>
<dbReference type="PROSITE" id="PS50112">
    <property type="entry name" value="PAS"/>
    <property type="match status" value="1"/>
</dbReference>
<feature type="domain" description="Histidine kinase" evidence="11">
    <location>
        <begin position="248"/>
        <end position="460"/>
    </location>
</feature>
<feature type="region of interest" description="Disordered" evidence="9">
    <location>
        <begin position="84"/>
        <end position="104"/>
    </location>
</feature>
<feature type="domain" description="PAS" evidence="12">
    <location>
        <begin position="133"/>
        <end position="178"/>
    </location>
</feature>
<dbReference type="InterPro" id="IPR013767">
    <property type="entry name" value="PAS_fold"/>
</dbReference>
<sequence>MAKHTAFDKQLFRLVLLAGVPAYSLLLVCLAFLGWSPAAITLVGLLLGGKILFLAFYCFNKVSFQFRTLSNLLEAITNGDLSMRGRLSGTPKKNRGNSENQKPDNQDALAELIFQINTLADTLMAQRLETRESQLLVGKVINNIDIALVAVNESGKVTLANQAFCLLFGGEQEQILNRHVNELQITPLIECDPNQPLDWHFPNKSGRFSIYRDHFIEEGQPHQLLLIKDVKALLRSEENQAWQKLIRVLSHEINNSLAPISSLSASLTAYVDRPDKSQKLKDNLGVIHQRADGLIKLVKGYKQVKQIPNPDKTQVNVLDWVNSVVSLYPDYSFELQLPEQALWVMGDSSQLEQVLINLVKNAFESHAIVNASSDPHQHPSIEIEALNDKDNVVVKVKDLGTGISNPDNLFVPFYTTKQSGSGIGLATSRQIIEAHHGELSLSNRGKFSGCVAEIRLPSVADS</sequence>
<dbReference type="SUPFAM" id="SSF55874">
    <property type="entry name" value="ATPase domain of HSP90 chaperone/DNA topoisomerase II/histidine kinase"/>
    <property type="match status" value="1"/>
</dbReference>
<evidence type="ECO:0000256" key="4">
    <source>
        <dbReference type="ARBA" id="ARBA00022679"/>
    </source>
</evidence>
<evidence type="ECO:0000259" key="12">
    <source>
        <dbReference type="PROSITE" id="PS50112"/>
    </source>
</evidence>
<dbReference type="InterPro" id="IPR000014">
    <property type="entry name" value="PAS"/>
</dbReference>
<keyword evidence="7" id="KW-0067">ATP-binding</keyword>
<feature type="transmembrane region" description="Helical" evidence="10">
    <location>
        <begin position="12"/>
        <end position="33"/>
    </location>
</feature>
<evidence type="ECO:0000256" key="7">
    <source>
        <dbReference type="ARBA" id="ARBA00022840"/>
    </source>
</evidence>
<dbReference type="SMART" id="SM00388">
    <property type="entry name" value="HisKA"/>
    <property type="match status" value="1"/>
</dbReference>
<keyword evidence="10" id="KW-0812">Transmembrane</keyword>
<evidence type="ECO:0000256" key="8">
    <source>
        <dbReference type="ARBA" id="ARBA00023012"/>
    </source>
</evidence>
<dbReference type="GO" id="GO:0006355">
    <property type="term" value="P:regulation of DNA-templated transcription"/>
    <property type="evidence" value="ECO:0007669"/>
    <property type="project" value="InterPro"/>
</dbReference>
<evidence type="ECO:0000256" key="3">
    <source>
        <dbReference type="ARBA" id="ARBA00022553"/>
    </source>
</evidence>
<gene>
    <name evidence="13" type="ORF">C2869_19685</name>
</gene>
<keyword evidence="3" id="KW-0597">Phosphoprotein</keyword>
<dbReference type="Gene3D" id="3.30.565.10">
    <property type="entry name" value="Histidine kinase-like ATPase, C-terminal domain"/>
    <property type="match status" value="1"/>
</dbReference>
<proteinExistence type="predicted"/>
<accession>A0A2S0VWB7</accession>
<dbReference type="KEGG" id="cate:C2869_19685"/>
<evidence type="ECO:0000259" key="11">
    <source>
        <dbReference type="PROSITE" id="PS50109"/>
    </source>
</evidence>
<dbReference type="EC" id="2.7.13.3" evidence="2"/>
<reference evidence="13 14" key="1">
    <citation type="submission" date="2018-01" db="EMBL/GenBank/DDBJ databases">
        <title>Genome sequence of a Cantenovulum-like bacteria.</title>
        <authorList>
            <person name="Tan W.R."/>
            <person name="Lau N.-S."/>
            <person name="Go F."/>
            <person name="Amirul A.-A.A."/>
        </authorList>
    </citation>
    <scope>NUCLEOTIDE SEQUENCE [LARGE SCALE GENOMIC DNA]</scope>
    <source>
        <strain evidence="13 14">CCB-QB4</strain>
    </source>
</reference>
<dbReference type="SUPFAM" id="SSF55785">
    <property type="entry name" value="PYP-like sensor domain (PAS domain)"/>
    <property type="match status" value="1"/>
</dbReference>
<keyword evidence="10" id="KW-1133">Transmembrane helix</keyword>
<evidence type="ECO:0000256" key="1">
    <source>
        <dbReference type="ARBA" id="ARBA00000085"/>
    </source>
</evidence>
<dbReference type="PRINTS" id="PR00344">
    <property type="entry name" value="BCTRLSENSOR"/>
</dbReference>
<dbReference type="PANTHER" id="PTHR43065:SF46">
    <property type="entry name" value="C4-DICARBOXYLATE TRANSPORT SENSOR PROTEIN DCTB"/>
    <property type="match status" value="1"/>
</dbReference>
<dbReference type="Proteomes" id="UP000244441">
    <property type="component" value="Chromosome"/>
</dbReference>
<dbReference type="CDD" id="cd00130">
    <property type="entry name" value="PAS"/>
    <property type="match status" value="1"/>
</dbReference>
<protein>
    <recommendedName>
        <fullName evidence="2">histidine kinase</fullName>
        <ecNumber evidence="2">2.7.13.3</ecNumber>
    </recommendedName>
</protein>
<dbReference type="InterPro" id="IPR005467">
    <property type="entry name" value="His_kinase_dom"/>
</dbReference>
<evidence type="ECO:0000256" key="6">
    <source>
        <dbReference type="ARBA" id="ARBA00022777"/>
    </source>
</evidence>
<keyword evidence="8" id="KW-0902">Two-component regulatory system</keyword>
<organism evidence="13 14">
    <name type="scientific">Saccharobesus litoralis</name>
    <dbReference type="NCBI Taxonomy" id="2172099"/>
    <lineage>
        <taxon>Bacteria</taxon>
        <taxon>Pseudomonadati</taxon>
        <taxon>Pseudomonadota</taxon>
        <taxon>Gammaproteobacteria</taxon>
        <taxon>Alteromonadales</taxon>
        <taxon>Alteromonadaceae</taxon>
        <taxon>Saccharobesus</taxon>
    </lineage>
</organism>
<dbReference type="Gene3D" id="3.30.450.20">
    <property type="entry name" value="PAS domain"/>
    <property type="match status" value="1"/>
</dbReference>
<dbReference type="EMBL" id="CP026604">
    <property type="protein sequence ID" value="AWB68485.1"/>
    <property type="molecule type" value="Genomic_DNA"/>
</dbReference>
<evidence type="ECO:0000313" key="13">
    <source>
        <dbReference type="EMBL" id="AWB68485.1"/>
    </source>
</evidence>
<evidence type="ECO:0000256" key="9">
    <source>
        <dbReference type="SAM" id="MobiDB-lite"/>
    </source>
</evidence>
<dbReference type="PANTHER" id="PTHR43065">
    <property type="entry name" value="SENSOR HISTIDINE KINASE"/>
    <property type="match status" value="1"/>
</dbReference>
<dbReference type="Gene3D" id="1.10.287.130">
    <property type="match status" value="1"/>
</dbReference>
<dbReference type="GO" id="GO:0005524">
    <property type="term" value="F:ATP binding"/>
    <property type="evidence" value="ECO:0007669"/>
    <property type="project" value="UniProtKB-KW"/>
</dbReference>